<feature type="compositionally biased region" description="Polar residues" evidence="1">
    <location>
        <begin position="360"/>
        <end position="377"/>
    </location>
</feature>
<feature type="compositionally biased region" description="Polar residues" evidence="1">
    <location>
        <begin position="419"/>
        <end position="430"/>
    </location>
</feature>
<dbReference type="GeneID" id="37039403"/>
<feature type="compositionally biased region" description="Polar residues" evidence="1">
    <location>
        <begin position="166"/>
        <end position="179"/>
    </location>
</feature>
<dbReference type="Proteomes" id="UP000245783">
    <property type="component" value="Unassembled WGS sequence"/>
</dbReference>
<evidence type="ECO:0000313" key="3">
    <source>
        <dbReference type="Proteomes" id="UP000245783"/>
    </source>
</evidence>
<feature type="compositionally biased region" description="Polar residues" evidence="1">
    <location>
        <begin position="461"/>
        <end position="476"/>
    </location>
</feature>
<feature type="compositionally biased region" description="Basic and acidic residues" evidence="1">
    <location>
        <begin position="479"/>
        <end position="500"/>
    </location>
</feature>
<feature type="compositionally biased region" description="Polar residues" evidence="1">
    <location>
        <begin position="214"/>
        <end position="224"/>
    </location>
</feature>
<feature type="compositionally biased region" description="Polar residues" evidence="1">
    <location>
        <begin position="331"/>
        <end position="350"/>
    </location>
</feature>
<feature type="compositionally biased region" description="Low complexity" evidence="1">
    <location>
        <begin position="291"/>
        <end position="304"/>
    </location>
</feature>
<evidence type="ECO:0000313" key="2">
    <source>
        <dbReference type="EMBL" id="PWN43744.1"/>
    </source>
</evidence>
<feature type="region of interest" description="Disordered" evidence="1">
    <location>
        <begin position="461"/>
        <end position="517"/>
    </location>
</feature>
<sequence>MAYVGGLPDFAVPSIRVGLPVGGLGSLLDGAAASLGNNTDSSSDGAGGHQSGHNTAASSNVSLPNAALSSWSPSSVARHARIPASNLTTELSAKELARASKVSGAGAGRLAFSFAGAAHHDRPPEEVIDAIFHPGPASNAVLMLQSTVSRADKVQRDSGGRAGAKTPSSKQGRSGDGSTRASERRAAEEKERDAEDLRAMAGAPKPEHYDAISPAQSPVDSTEAQGYRSIPTALASPAETVTQGSHYGADETLANRLTTIISADEDSSAPTTKPAGAKESQIAAKPDSKDSGVTSQGSGSSLSSVRPILSTDPRSRKGSRAAAAGGATGLQKRNSTSTTSSEYTDGQSKRGSSRPHSVHWDTNSFTEPNAKGSGSTDSDVRESHRTSPVFPQAPAVVKDREVTASPRSISPSRERDRQFSGSTTAQSQRNKGAIKKGDDVFTTDRASDAGIVGGTKLLSNQEAQGETMEQTLSAAQGVSREDMAGSGKKAGEALESHEGAHGWNKPSPAKLPQQKPRARVLRGAVGISPDEAARKGYHGAGWGNLQATCLPGGALLKPACAPCSPAFSSSDRHSSGQWIWSSPEGSPQYSRIARDFALGQTPAQARGAATEVGAAGDDHGSGGRRASAIQNGDEQHASVEQVMDAAMHSDLESANDLTPKAARQAVHA</sequence>
<dbReference type="AlphaFoldDB" id="A0A316W2M3"/>
<feature type="region of interest" description="Disordered" evidence="1">
    <location>
        <begin position="37"/>
        <end position="60"/>
    </location>
</feature>
<feature type="region of interest" description="Disordered" evidence="1">
    <location>
        <begin position="604"/>
        <end position="668"/>
    </location>
</feature>
<feature type="compositionally biased region" description="Basic and acidic residues" evidence="1">
    <location>
        <begin position="181"/>
        <end position="198"/>
    </location>
</feature>
<gene>
    <name evidence="2" type="ORF">IE81DRAFT_67496</name>
</gene>
<dbReference type="OrthoDB" id="3365224at2759"/>
<feature type="compositionally biased region" description="Polar residues" evidence="1">
    <location>
        <begin position="51"/>
        <end position="60"/>
    </location>
</feature>
<dbReference type="EMBL" id="KZ819367">
    <property type="protein sequence ID" value="PWN43744.1"/>
    <property type="molecule type" value="Genomic_DNA"/>
</dbReference>
<proteinExistence type="predicted"/>
<name>A0A316W2M3_9BASI</name>
<dbReference type="RefSeq" id="XP_025370904.1">
    <property type="nucleotide sequence ID" value="XM_025517533.1"/>
</dbReference>
<protein>
    <submittedName>
        <fullName evidence="2">Uncharacterized protein</fullName>
    </submittedName>
</protein>
<organism evidence="2 3">
    <name type="scientific">Ceraceosorus guamensis</name>
    <dbReference type="NCBI Taxonomy" id="1522189"/>
    <lineage>
        <taxon>Eukaryota</taxon>
        <taxon>Fungi</taxon>
        <taxon>Dikarya</taxon>
        <taxon>Basidiomycota</taxon>
        <taxon>Ustilaginomycotina</taxon>
        <taxon>Exobasidiomycetes</taxon>
        <taxon>Ceraceosorales</taxon>
        <taxon>Ceraceosoraceae</taxon>
        <taxon>Ceraceosorus</taxon>
    </lineage>
</organism>
<dbReference type="STRING" id="1522189.A0A316W2M3"/>
<accession>A0A316W2M3</accession>
<evidence type="ECO:0000256" key="1">
    <source>
        <dbReference type="SAM" id="MobiDB-lite"/>
    </source>
</evidence>
<feature type="region of interest" description="Disordered" evidence="1">
    <location>
        <begin position="262"/>
        <end position="441"/>
    </location>
</feature>
<keyword evidence="3" id="KW-1185">Reference proteome</keyword>
<feature type="region of interest" description="Disordered" evidence="1">
    <location>
        <begin position="150"/>
        <end position="225"/>
    </location>
</feature>
<dbReference type="InParanoid" id="A0A316W2M3"/>
<feature type="compositionally biased region" description="Basic and acidic residues" evidence="1">
    <location>
        <begin position="150"/>
        <end position="159"/>
    </location>
</feature>
<reference evidence="2 3" key="1">
    <citation type="journal article" date="2018" name="Mol. Biol. Evol.">
        <title>Broad Genomic Sampling Reveals a Smut Pathogenic Ancestry of the Fungal Clade Ustilaginomycotina.</title>
        <authorList>
            <person name="Kijpornyongpan T."/>
            <person name="Mondo S.J."/>
            <person name="Barry K."/>
            <person name="Sandor L."/>
            <person name="Lee J."/>
            <person name="Lipzen A."/>
            <person name="Pangilinan J."/>
            <person name="LaButti K."/>
            <person name="Hainaut M."/>
            <person name="Henrissat B."/>
            <person name="Grigoriev I.V."/>
            <person name="Spatafora J.W."/>
            <person name="Aime M.C."/>
        </authorList>
    </citation>
    <scope>NUCLEOTIDE SEQUENCE [LARGE SCALE GENOMIC DNA]</scope>
    <source>
        <strain evidence="2 3">MCA 4658</strain>
    </source>
</reference>